<proteinExistence type="inferred from homology"/>
<keyword evidence="4 9" id="KW-0732">Signal</keyword>
<dbReference type="PANTHER" id="PTHR33794:SF1">
    <property type="entry name" value="BACILLOLYSIN"/>
    <property type="match status" value="1"/>
</dbReference>
<dbReference type="Gene3D" id="2.60.120.380">
    <property type="match status" value="1"/>
</dbReference>
<dbReference type="Gene3D" id="3.10.170.10">
    <property type="match status" value="1"/>
</dbReference>
<comment type="caution">
    <text evidence="13">The sequence shown here is derived from an EMBL/GenBank/DDBJ whole genome shotgun (WGS) entry which is preliminary data.</text>
</comment>
<evidence type="ECO:0000256" key="3">
    <source>
        <dbReference type="ARBA" id="ARBA00022723"/>
    </source>
</evidence>
<reference evidence="13 14" key="1">
    <citation type="submission" date="2024-10" db="EMBL/GenBank/DDBJ databases">
        <title>The Natural Products Discovery Center: Release of the First 8490 Sequenced Strains for Exploring Actinobacteria Biosynthetic Diversity.</title>
        <authorList>
            <person name="Kalkreuter E."/>
            <person name="Kautsar S.A."/>
            <person name="Yang D."/>
            <person name="Bader C.D."/>
            <person name="Teijaro C.N."/>
            <person name="Fluegel L."/>
            <person name="Davis C.M."/>
            <person name="Simpson J.R."/>
            <person name="Lauterbach L."/>
            <person name="Steele A.D."/>
            <person name="Gui C."/>
            <person name="Meng S."/>
            <person name="Li G."/>
            <person name="Viehrig K."/>
            <person name="Ye F."/>
            <person name="Su P."/>
            <person name="Kiefer A.F."/>
            <person name="Nichols A."/>
            <person name="Cepeda A.J."/>
            <person name="Yan W."/>
            <person name="Fan B."/>
            <person name="Jiang Y."/>
            <person name="Adhikari A."/>
            <person name="Zheng C.-J."/>
            <person name="Schuster L."/>
            <person name="Cowan T.M."/>
            <person name="Smanski M.J."/>
            <person name="Chevrette M.G."/>
            <person name="De Carvalho L.P.S."/>
            <person name="Shen B."/>
        </authorList>
    </citation>
    <scope>NUCLEOTIDE SEQUENCE [LARGE SCALE GENOMIC DNA]</scope>
    <source>
        <strain evidence="13 14">NPDC053346</strain>
    </source>
</reference>
<dbReference type="InterPro" id="IPR023612">
    <property type="entry name" value="Peptidase_M4"/>
</dbReference>
<keyword evidence="3" id="KW-0479">Metal-binding</keyword>
<dbReference type="RefSeq" id="WP_399610720.1">
    <property type="nucleotide sequence ID" value="NZ_JBITYT010000002.1"/>
</dbReference>
<evidence type="ECO:0000256" key="4">
    <source>
        <dbReference type="ARBA" id="ARBA00022729"/>
    </source>
</evidence>
<feature type="signal peptide" evidence="9">
    <location>
        <begin position="1"/>
        <end position="29"/>
    </location>
</feature>
<gene>
    <name evidence="13" type="ORF">ACIGW0_04070</name>
</gene>
<evidence type="ECO:0000256" key="1">
    <source>
        <dbReference type="ARBA" id="ARBA00009388"/>
    </source>
</evidence>
<feature type="domain" description="FTP" evidence="12">
    <location>
        <begin position="73"/>
        <end position="123"/>
    </location>
</feature>
<dbReference type="EMBL" id="JBITYT010000002">
    <property type="protein sequence ID" value="MFI9118577.1"/>
    <property type="molecule type" value="Genomic_DNA"/>
</dbReference>
<accession>A0ABW8CM10</accession>
<evidence type="ECO:0000259" key="10">
    <source>
        <dbReference type="Pfam" id="PF01447"/>
    </source>
</evidence>
<dbReference type="InterPro" id="IPR013856">
    <property type="entry name" value="Peptidase_M4_domain"/>
</dbReference>
<feature type="compositionally biased region" description="Pro residues" evidence="8">
    <location>
        <begin position="33"/>
        <end position="45"/>
    </location>
</feature>
<evidence type="ECO:0000256" key="8">
    <source>
        <dbReference type="SAM" id="MobiDB-lite"/>
    </source>
</evidence>
<name>A0ABW8CM10_STRBI</name>
<evidence type="ECO:0000259" key="11">
    <source>
        <dbReference type="Pfam" id="PF02868"/>
    </source>
</evidence>
<evidence type="ECO:0000256" key="2">
    <source>
        <dbReference type="ARBA" id="ARBA00022670"/>
    </source>
</evidence>
<evidence type="ECO:0000256" key="5">
    <source>
        <dbReference type="ARBA" id="ARBA00022801"/>
    </source>
</evidence>
<comment type="similarity">
    <text evidence="1">Belongs to the peptidase M4 family.</text>
</comment>
<dbReference type="InterPro" id="IPR027268">
    <property type="entry name" value="Peptidase_M4/M1_CTD_sf"/>
</dbReference>
<keyword evidence="14" id="KW-1185">Reference proteome</keyword>
<evidence type="ECO:0000313" key="14">
    <source>
        <dbReference type="Proteomes" id="UP001614391"/>
    </source>
</evidence>
<keyword evidence="7" id="KW-0482">Metalloprotease</keyword>
<dbReference type="PANTHER" id="PTHR33794">
    <property type="entry name" value="BACILLOLYSIN"/>
    <property type="match status" value="1"/>
</dbReference>
<dbReference type="InterPro" id="IPR050728">
    <property type="entry name" value="Zinc_Metalloprotease_M4"/>
</dbReference>
<dbReference type="Pfam" id="PF02868">
    <property type="entry name" value="Peptidase_M4_C"/>
    <property type="match status" value="1"/>
</dbReference>
<evidence type="ECO:0000313" key="13">
    <source>
        <dbReference type="EMBL" id="MFI9118577.1"/>
    </source>
</evidence>
<feature type="domain" description="Peptidase M4" evidence="10">
    <location>
        <begin position="212"/>
        <end position="341"/>
    </location>
</feature>
<evidence type="ECO:0000256" key="6">
    <source>
        <dbReference type="ARBA" id="ARBA00022833"/>
    </source>
</evidence>
<feature type="chain" id="PRO_5046324052" evidence="9">
    <location>
        <begin position="30"/>
        <end position="737"/>
    </location>
</feature>
<organism evidence="13 14">
    <name type="scientific">Streptomyces bikiniensis</name>
    <dbReference type="NCBI Taxonomy" id="1896"/>
    <lineage>
        <taxon>Bacteria</taxon>
        <taxon>Bacillati</taxon>
        <taxon>Actinomycetota</taxon>
        <taxon>Actinomycetes</taxon>
        <taxon>Kitasatosporales</taxon>
        <taxon>Streptomycetaceae</taxon>
        <taxon>Streptomyces</taxon>
    </lineage>
</organism>
<dbReference type="Gene3D" id="1.10.390.10">
    <property type="entry name" value="Neutral Protease Domain 2"/>
    <property type="match status" value="1"/>
</dbReference>
<evidence type="ECO:0000256" key="9">
    <source>
        <dbReference type="SAM" id="SignalP"/>
    </source>
</evidence>
<sequence>MHPFRLTAAVAALALSASLATALAGPATAAPQAAPPGPQAQPVPPGHGRALALAAADTAAESGLDELRHGTDEELVRTSVTPWANGLYYAAYERTYKGLPVAGGGDAVVLTDSTGAVREVTGAKAPAIRLATTTAEVPAGTALATARRQLASVESASTPELTVLLKDGKPVLTWHTLVVGRTAKNAPSSLDTHVDARTGAVAQSTEKILHAEGRGYHNGNVTIDTAANSMTDTTRGSFKCGGQNGSAYTGTPPWGNNGANDLVTACVDIMYAAQKEHSMLKEWFGYNGQNGQGGMVPARAGLSEVNAYYDGTKTTYGRNRNGTNQLTGIDVVAHEYGHEIFDRTPGSAGSSNENGGLNESTGDIFGALTEHYADNPNDTPDYTVGEELNFTGNNQPIRNMYNPSLINNDPNCYTQLTSGTEVHAAAGPQNHWFYLLAEGSNPGGGKPSSPICSGGPSSVTGIGIQKAGKVFMGALLMKTSSWNHPAARRATLTSAKNTYGSAECNAVKAAWNAVGVPAQSGETDCGGSTSPDFSLALNPSSGSVQPGASATSTVNTTTVGGNAQTVQLSASGAPSGVTVSFSPSSVTSGNSATMTVQVAAGTADGTYPITVTGKGSATHTVTYQLTVGSTTPPTGCADAQHTYQGSLTSGRTAVQPDGSYYHSAASGTHTGCLRGPAGQDYDLYLQKWNGYGWTDVAVGGTATADENTSYYGTAGYYRYVVHAYSGSGAYTLGLSAP</sequence>
<evidence type="ECO:0000256" key="7">
    <source>
        <dbReference type="ARBA" id="ARBA00023049"/>
    </source>
</evidence>
<keyword evidence="6" id="KW-0862">Zinc</keyword>
<dbReference type="CDD" id="cd09597">
    <property type="entry name" value="M4_TLP"/>
    <property type="match status" value="1"/>
</dbReference>
<evidence type="ECO:0000259" key="12">
    <source>
        <dbReference type="Pfam" id="PF07504"/>
    </source>
</evidence>
<keyword evidence="2" id="KW-0645">Protease</keyword>
<keyword evidence="5" id="KW-0378">Hydrolase</keyword>
<protein>
    <submittedName>
        <fullName evidence="13">M4 family metallopeptidase</fullName>
    </submittedName>
</protein>
<dbReference type="Pfam" id="PF01447">
    <property type="entry name" value="Peptidase_M4"/>
    <property type="match status" value="1"/>
</dbReference>
<feature type="region of interest" description="Disordered" evidence="8">
    <location>
        <begin position="28"/>
        <end position="47"/>
    </location>
</feature>
<feature type="domain" description="Peptidase M4 C-terminal" evidence="11">
    <location>
        <begin position="351"/>
        <end position="516"/>
    </location>
</feature>
<dbReference type="InterPro" id="IPR001570">
    <property type="entry name" value="Peptidase_M4_C_domain"/>
</dbReference>
<dbReference type="SUPFAM" id="SSF55486">
    <property type="entry name" value="Metalloproteases ('zincins'), catalytic domain"/>
    <property type="match status" value="1"/>
</dbReference>
<dbReference type="Proteomes" id="UP001614391">
    <property type="component" value="Unassembled WGS sequence"/>
</dbReference>
<dbReference type="PRINTS" id="PR00730">
    <property type="entry name" value="THERMOLYSIN"/>
</dbReference>
<dbReference type="InterPro" id="IPR011096">
    <property type="entry name" value="FTP_domain"/>
</dbReference>
<dbReference type="Pfam" id="PF07504">
    <property type="entry name" value="FTP"/>
    <property type="match status" value="1"/>
</dbReference>